<reference evidence="1" key="1">
    <citation type="submission" date="2021-06" db="EMBL/GenBank/DDBJ databases">
        <title>Parelaphostrongylus tenuis whole genome reference sequence.</title>
        <authorList>
            <person name="Garwood T.J."/>
            <person name="Larsen P.A."/>
            <person name="Fountain-Jones N.M."/>
            <person name="Garbe J.R."/>
            <person name="Macchietto M.G."/>
            <person name="Kania S.A."/>
            <person name="Gerhold R.W."/>
            <person name="Richards J.E."/>
            <person name="Wolf T.M."/>
        </authorList>
    </citation>
    <scope>NUCLEOTIDE SEQUENCE</scope>
    <source>
        <strain evidence="1">MNPRO001-30</strain>
        <tissue evidence="1">Meninges</tissue>
    </source>
</reference>
<dbReference type="EMBL" id="JAHQIW010003090">
    <property type="protein sequence ID" value="KAJ1357297.1"/>
    <property type="molecule type" value="Genomic_DNA"/>
</dbReference>
<protein>
    <submittedName>
        <fullName evidence="1">Uncharacterized protein</fullName>
    </submittedName>
</protein>
<dbReference type="Proteomes" id="UP001196413">
    <property type="component" value="Unassembled WGS sequence"/>
</dbReference>
<organism evidence="1 2">
    <name type="scientific">Parelaphostrongylus tenuis</name>
    <name type="common">Meningeal worm</name>
    <dbReference type="NCBI Taxonomy" id="148309"/>
    <lineage>
        <taxon>Eukaryota</taxon>
        <taxon>Metazoa</taxon>
        <taxon>Ecdysozoa</taxon>
        <taxon>Nematoda</taxon>
        <taxon>Chromadorea</taxon>
        <taxon>Rhabditida</taxon>
        <taxon>Rhabditina</taxon>
        <taxon>Rhabditomorpha</taxon>
        <taxon>Strongyloidea</taxon>
        <taxon>Metastrongylidae</taxon>
        <taxon>Parelaphostrongylus</taxon>
    </lineage>
</organism>
<accession>A0AAD5QP02</accession>
<proteinExistence type="predicted"/>
<evidence type="ECO:0000313" key="2">
    <source>
        <dbReference type="Proteomes" id="UP001196413"/>
    </source>
</evidence>
<evidence type="ECO:0000313" key="1">
    <source>
        <dbReference type="EMBL" id="KAJ1357297.1"/>
    </source>
</evidence>
<gene>
    <name evidence="1" type="ORF">KIN20_015421</name>
</gene>
<sequence>MEDENFTKHFYVEISERKWTFLAPHTYTVSQSAKSKQIEQIQAVTLHPVHMNYSVYPMEWAAIQMQE</sequence>
<name>A0AAD5QP02_PARTN</name>
<dbReference type="AlphaFoldDB" id="A0AAD5QP02"/>
<comment type="caution">
    <text evidence="1">The sequence shown here is derived from an EMBL/GenBank/DDBJ whole genome shotgun (WGS) entry which is preliminary data.</text>
</comment>
<keyword evidence="2" id="KW-1185">Reference proteome</keyword>